<name>A0A8T2JSP5_9PIPI</name>
<dbReference type="EMBL" id="JAACNH010000004">
    <property type="protein sequence ID" value="KAG8445551.1"/>
    <property type="molecule type" value="Genomic_DNA"/>
</dbReference>
<gene>
    <name evidence="1" type="ORF">GDO86_010356</name>
</gene>
<comment type="caution">
    <text evidence="1">The sequence shown here is derived from an EMBL/GenBank/DDBJ whole genome shotgun (WGS) entry which is preliminary data.</text>
</comment>
<keyword evidence="2" id="KW-1185">Reference proteome</keyword>
<protein>
    <submittedName>
        <fullName evidence="1">Uncharacterized protein</fullName>
    </submittedName>
</protein>
<reference evidence="1" key="1">
    <citation type="thesis" date="2020" institute="ProQuest LLC" country="789 East Eisenhower Parkway, Ann Arbor, MI, USA">
        <title>Comparative Genomics and Chromosome Evolution.</title>
        <authorList>
            <person name="Mudd A.B."/>
        </authorList>
    </citation>
    <scope>NUCLEOTIDE SEQUENCE</scope>
    <source>
        <strain evidence="1">Female2</strain>
        <tissue evidence="1">Blood</tissue>
    </source>
</reference>
<organism evidence="1 2">
    <name type="scientific">Hymenochirus boettgeri</name>
    <name type="common">Congo dwarf clawed frog</name>
    <dbReference type="NCBI Taxonomy" id="247094"/>
    <lineage>
        <taxon>Eukaryota</taxon>
        <taxon>Metazoa</taxon>
        <taxon>Chordata</taxon>
        <taxon>Craniata</taxon>
        <taxon>Vertebrata</taxon>
        <taxon>Euteleostomi</taxon>
        <taxon>Amphibia</taxon>
        <taxon>Batrachia</taxon>
        <taxon>Anura</taxon>
        <taxon>Pipoidea</taxon>
        <taxon>Pipidae</taxon>
        <taxon>Pipinae</taxon>
        <taxon>Hymenochirus</taxon>
    </lineage>
</organism>
<dbReference type="Proteomes" id="UP000812440">
    <property type="component" value="Chromosome 5"/>
</dbReference>
<proteinExistence type="predicted"/>
<accession>A0A8T2JSP5</accession>
<sequence length="87" mass="9911">MPGVNEESEAKKIFPTSHHLTMFTFPPPENGGHIYWHSTIAMYKKVDPKREPYWTHVSADGCRLALIGNTVESIWILTSFNAPHSQM</sequence>
<dbReference type="AlphaFoldDB" id="A0A8T2JSP5"/>
<evidence type="ECO:0000313" key="2">
    <source>
        <dbReference type="Proteomes" id="UP000812440"/>
    </source>
</evidence>
<evidence type="ECO:0000313" key="1">
    <source>
        <dbReference type="EMBL" id="KAG8445551.1"/>
    </source>
</evidence>